<keyword evidence="1" id="KW-0812">Transmembrane</keyword>
<dbReference type="Pfam" id="PF02325">
    <property type="entry name" value="CCB3_YggT"/>
    <property type="match status" value="1"/>
</dbReference>
<feature type="transmembrane region" description="Helical" evidence="1">
    <location>
        <begin position="73"/>
        <end position="97"/>
    </location>
</feature>
<gene>
    <name evidence="2" type="ORF">CT510_05745</name>
</gene>
<keyword evidence="3" id="KW-1185">Reference proteome</keyword>
<comment type="caution">
    <text evidence="2">The sequence shown here is derived from an EMBL/GenBank/DDBJ whole genome shotgun (WGS) entry which is preliminary data.</text>
</comment>
<dbReference type="GO" id="GO:0016020">
    <property type="term" value="C:membrane"/>
    <property type="evidence" value="ECO:0007669"/>
    <property type="project" value="InterPro"/>
</dbReference>
<keyword evidence="1" id="KW-1133">Transmembrane helix</keyword>
<accession>A0A612BF93</accession>
<dbReference type="OrthoDB" id="47652at2"/>
<evidence type="ECO:0000256" key="1">
    <source>
        <dbReference type="SAM" id="Phobius"/>
    </source>
</evidence>
<dbReference type="EMBL" id="AABVLA010000021">
    <property type="protein sequence ID" value="EAJ1622160.1"/>
    <property type="molecule type" value="Genomic_DNA"/>
</dbReference>
<name>A0A612BF93_CAMUP</name>
<reference evidence="2 3" key="1">
    <citation type="submission" date="2018-06" db="EMBL/GenBank/DDBJ databases">
        <authorList>
            <consortium name="PulseNet: The National Subtyping Network for Foodborne Disease Surveillance"/>
            <person name="Tarr C.L."/>
            <person name="Trees E."/>
            <person name="Katz L.S."/>
            <person name="Carleton-Romer H.A."/>
            <person name="Stroika S."/>
            <person name="Kucerova Z."/>
            <person name="Roache K.F."/>
            <person name="Sabol A.L."/>
            <person name="Besser J."/>
            <person name="Gerner-Smidt P."/>
        </authorList>
    </citation>
    <scope>NUCLEOTIDE SEQUENCE [LARGE SCALE GENOMIC DNA]</scope>
    <source>
        <strain evidence="2 3">PNUSAC003104</strain>
    </source>
</reference>
<evidence type="ECO:0000313" key="3">
    <source>
        <dbReference type="Proteomes" id="UP000535305"/>
    </source>
</evidence>
<feature type="transmembrane region" description="Helical" evidence="1">
    <location>
        <begin position="9"/>
        <end position="37"/>
    </location>
</feature>
<evidence type="ECO:0000313" key="2">
    <source>
        <dbReference type="EMBL" id="EAJ1622160.1"/>
    </source>
</evidence>
<dbReference type="InterPro" id="IPR003425">
    <property type="entry name" value="CCB3/YggT"/>
</dbReference>
<organism evidence="2 3">
    <name type="scientific">Campylobacter upsaliensis</name>
    <dbReference type="NCBI Taxonomy" id="28080"/>
    <lineage>
        <taxon>Bacteria</taxon>
        <taxon>Pseudomonadati</taxon>
        <taxon>Campylobacterota</taxon>
        <taxon>Epsilonproteobacteria</taxon>
        <taxon>Campylobacterales</taxon>
        <taxon>Campylobacteraceae</taxon>
        <taxon>Campylobacter</taxon>
    </lineage>
</organism>
<keyword evidence="1" id="KW-0472">Membrane</keyword>
<proteinExistence type="predicted"/>
<sequence>MLERLKMDFLIISFIQLLQFLINIYTWVIVISALLSWVNPDPYNPIVQILYKLSAPAYRLVSKIPTRIGSIDLAPLIIILALWFANSLLGNLIVGFMR</sequence>
<dbReference type="AlphaFoldDB" id="A0A612BF93"/>
<dbReference type="Proteomes" id="UP000535305">
    <property type="component" value="Unassembled WGS sequence"/>
</dbReference>
<protein>
    <submittedName>
        <fullName evidence="2">YggT family protein</fullName>
    </submittedName>
</protein>